<keyword evidence="2 5" id="KW-0812">Transmembrane</keyword>
<reference evidence="6 7" key="1">
    <citation type="submission" date="2016-10" db="EMBL/GenBank/DDBJ databases">
        <authorList>
            <person name="de Groot N.N."/>
        </authorList>
    </citation>
    <scope>NUCLEOTIDE SEQUENCE [LARGE SCALE GENOMIC DNA]</scope>
    <source>
        <strain evidence="6 7">DSM 10317</strain>
    </source>
</reference>
<evidence type="ECO:0000313" key="6">
    <source>
        <dbReference type="EMBL" id="SCZ78080.1"/>
    </source>
</evidence>
<feature type="transmembrane region" description="Helical" evidence="5">
    <location>
        <begin position="68"/>
        <end position="90"/>
    </location>
</feature>
<organism evidence="6 7">
    <name type="scientific">Pseudobutyrivibrio xylanivorans</name>
    <dbReference type="NCBI Taxonomy" id="185007"/>
    <lineage>
        <taxon>Bacteria</taxon>
        <taxon>Bacillati</taxon>
        <taxon>Bacillota</taxon>
        <taxon>Clostridia</taxon>
        <taxon>Lachnospirales</taxon>
        <taxon>Lachnospiraceae</taxon>
        <taxon>Pseudobutyrivibrio</taxon>
    </lineage>
</organism>
<dbReference type="AlphaFoldDB" id="A0A1G5RWG9"/>
<dbReference type="InterPro" id="IPR038770">
    <property type="entry name" value="Na+/solute_symporter_sf"/>
</dbReference>
<feature type="transmembrane region" description="Helical" evidence="5">
    <location>
        <begin position="96"/>
        <end position="118"/>
    </location>
</feature>
<feature type="transmembrane region" description="Helical" evidence="5">
    <location>
        <begin position="130"/>
        <end position="149"/>
    </location>
</feature>
<dbReference type="PANTHER" id="PTHR10361:SF28">
    <property type="entry name" value="P3 PROTEIN-RELATED"/>
    <property type="match status" value="1"/>
</dbReference>
<dbReference type="Pfam" id="PF01758">
    <property type="entry name" value="SBF"/>
    <property type="match status" value="1"/>
</dbReference>
<protein>
    <submittedName>
        <fullName evidence="6">Bile acid:Na+ symporter, BASS family</fullName>
    </submittedName>
</protein>
<keyword evidence="3 5" id="KW-1133">Transmembrane helix</keyword>
<keyword evidence="4 5" id="KW-0472">Membrane</keyword>
<evidence type="ECO:0000256" key="3">
    <source>
        <dbReference type="ARBA" id="ARBA00022989"/>
    </source>
</evidence>
<proteinExistence type="predicted"/>
<dbReference type="EMBL" id="FMWK01000004">
    <property type="protein sequence ID" value="SCZ78080.1"/>
    <property type="molecule type" value="Genomic_DNA"/>
</dbReference>
<gene>
    <name evidence="6" type="ORF">SAMN02910350_01126</name>
</gene>
<dbReference type="PANTHER" id="PTHR10361">
    <property type="entry name" value="SODIUM-BILE ACID COTRANSPORTER"/>
    <property type="match status" value="1"/>
</dbReference>
<sequence length="331" mass="35310">MKKISSFIGKYMAIIVLVVAALALFKPATCLWIQTSWINYLLMIVMFGMGLTIKPEDFVTVFTRPKDILIGCLAQFTIMPILAFLLGKAFGLEAGLLAGVILVGTCPGGTSSNVITYLSEGDVALSVGMTSVNTLLAPLLTPVITYLFLRTTVSVDVMAMFISIIKVVIVPIALGFVINHFFGKYTAKIKEALPLVSVLAITMIVAAVVSHNAEQILTTGAIIFLVVILHNLLGYACGLLLGKALKLPLSKKKALSVEIGMQNSGLATSLAASAFPDLAMATVPGAIFSVWHNISGALLANVYRRMTEDKDQNVKINASTDVEAEEKSNLA</sequence>
<feature type="transmembrane region" description="Helical" evidence="5">
    <location>
        <begin position="40"/>
        <end position="56"/>
    </location>
</feature>
<dbReference type="RefSeq" id="WP_090161988.1">
    <property type="nucleotide sequence ID" value="NZ_FMWK01000004.1"/>
</dbReference>
<dbReference type="Proteomes" id="UP000199428">
    <property type="component" value="Unassembled WGS sequence"/>
</dbReference>
<evidence type="ECO:0000313" key="7">
    <source>
        <dbReference type="Proteomes" id="UP000199428"/>
    </source>
</evidence>
<dbReference type="InterPro" id="IPR002657">
    <property type="entry name" value="BilAc:Na_symport/Acr3"/>
</dbReference>
<dbReference type="InterPro" id="IPR004710">
    <property type="entry name" value="Bilac:Na_transpt"/>
</dbReference>
<dbReference type="Gene3D" id="1.20.1530.20">
    <property type="match status" value="1"/>
</dbReference>
<evidence type="ECO:0000256" key="1">
    <source>
        <dbReference type="ARBA" id="ARBA00004141"/>
    </source>
</evidence>
<evidence type="ECO:0000256" key="4">
    <source>
        <dbReference type="ARBA" id="ARBA00023136"/>
    </source>
</evidence>
<name>A0A1G5RWG9_PSEXY</name>
<feature type="transmembrane region" description="Helical" evidence="5">
    <location>
        <begin position="161"/>
        <end position="181"/>
    </location>
</feature>
<accession>A0A1G5RWG9</accession>
<comment type="subcellular location">
    <subcellularLocation>
        <location evidence="1">Membrane</location>
        <topology evidence="1">Multi-pass membrane protein</topology>
    </subcellularLocation>
</comment>
<evidence type="ECO:0000256" key="2">
    <source>
        <dbReference type="ARBA" id="ARBA00022692"/>
    </source>
</evidence>
<evidence type="ECO:0000256" key="5">
    <source>
        <dbReference type="SAM" id="Phobius"/>
    </source>
</evidence>
<feature type="transmembrane region" description="Helical" evidence="5">
    <location>
        <begin position="193"/>
        <end position="210"/>
    </location>
</feature>
<dbReference type="GO" id="GO:0016020">
    <property type="term" value="C:membrane"/>
    <property type="evidence" value="ECO:0007669"/>
    <property type="project" value="UniProtKB-SubCell"/>
</dbReference>
<feature type="transmembrane region" description="Helical" evidence="5">
    <location>
        <begin position="216"/>
        <end position="242"/>
    </location>
</feature>